<feature type="domain" description="UspA" evidence="2">
    <location>
        <begin position="2"/>
        <end position="144"/>
    </location>
</feature>
<comment type="caution">
    <text evidence="3">The sequence shown here is derived from an EMBL/GenBank/DDBJ whole genome shotgun (WGS) entry which is preliminary data.</text>
</comment>
<dbReference type="Gene3D" id="3.40.50.12370">
    <property type="match status" value="1"/>
</dbReference>
<accession>A0A8J2UB99</accession>
<dbReference type="CDD" id="cd00293">
    <property type="entry name" value="USP-like"/>
    <property type="match status" value="1"/>
</dbReference>
<comment type="similarity">
    <text evidence="1">Belongs to the universal stress protein A family.</text>
</comment>
<gene>
    <name evidence="3" type="ORF">GCM10011511_13820</name>
</gene>
<proteinExistence type="inferred from homology"/>
<dbReference type="Pfam" id="PF00582">
    <property type="entry name" value="Usp"/>
    <property type="match status" value="1"/>
</dbReference>
<organism evidence="3 4">
    <name type="scientific">Puia dinghuensis</name>
    <dbReference type="NCBI Taxonomy" id="1792502"/>
    <lineage>
        <taxon>Bacteria</taxon>
        <taxon>Pseudomonadati</taxon>
        <taxon>Bacteroidota</taxon>
        <taxon>Chitinophagia</taxon>
        <taxon>Chitinophagales</taxon>
        <taxon>Chitinophagaceae</taxon>
        <taxon>Puia</taxon>
    </lineage>
</organism>
<reference evidence="3" key="1">
    <citation type="journal article" date="2014" name="Int. J. Syst. Evol. Microbiol.">
        <title>Complete genome sequence of Corynebacterium casei LMG S-19264T (=DSM 44701T), isolated from a smear-ripened cheese.</title>
        <authorList>
            <consortium name="US DOE Joint Genome Institute (JGI-PGF)"/>
            <person name="Walter F."/>
            <person name="Albersmeier A."/>
            <person name="Kalinowski J."/>
            <person name="Ruckert C."/>
        </authorList>
    </citation>
    <scope>NUCLEOTIDE SEQUENCE</scope>
    <source>
        <strain evidence="3">CGMCC 1.15448</strain>
    </source>
</reference>
<keyword evidence="4" id="KW-1185">Reference proteome</keyword>
<protein>
    <submittedName>
        <fullName evidence="3">Universal stress protein</fullName>
    </submittedName>
</protein>
<dbReference type="InterPro" id="IPR006015">
    <property type="entry name" value="Universal_stress_UspA"/>
</dbReference>
<reference evidence="3" key="2">
    <citation type="submission" date="2020-09" db="EMBL/GenBank/DDBJ databases">
        <authorList>
            <person name="Sun Q."/>
            <person name="Zhou Y."/>
        </authorList>
    </citation>
    <scope>NUCLEOTIDE SEQUENCE</scope>
    <source>
        <strain evidence="3">CGMCC 1.15448</strain>
    </source>
</reference>
<evidence type="ECO:0000259" key="2">
    <source>
        <dbReference type="Pfam" id="PF00582"/>
    </source>
</evidence>
<evidence type="ECO:0000313" key="4">
    <source>
        <dbReference type="Proteomes" id="UP000607559"/>
    </source>
</evidence>
<dbReference type="Proteomes" id="UP000607559">
    <property type="component" value="Unassembled WGS sequence"/>
</dbReference>
<name>A0A8J2UB99_9BACT</name>
<evidence type="ECO:0000313" key="3">
    <source>
        <dbReference type="EMBL" id="GGA91694.1"/>
    </source>
</evidence>
<dbReference type="RefSeq" id="WP_188929867.1">
    <property type="nucleotide sequence ID" value="NZ_BMJC01000001.1"/>
</dbReference>
<dbReference type="PANTHER" id="PTHR46268">
    <property type="entry name" value="STRESS RESPONSE PROTEIN NHAX"/>
    <property type="match status" value="1"/>
</dbReference>
<dbReference type="AlphaFoldDB" id="A0A8J2UB99"/>
<evidence type="ECO:0000256" key="1">
    <source>
        <dbReference type="ARBA" id="ARBA00008791"/>
    </source>
</evidence>
<sequence length="278" mass="31451">MNNFIVPIDFSETSKNAARYAAHISTLVPDAHLILYNVFDALEYGSDSSPLGTDAEEDASRKAIVELALESVRTELSAITNARISCVAEEDNHFLDALEKYVKWNHIQLIIMGLTGSTRLVQVFMGSNALNIVKRAIAPVIIVPEHTHSTSAKNVMLLTDFKDVENTIPIDSVKEVLNLFHPKLYVVNVDHEHYVQVTEEYKTERAKLETKLEEYKPEFFFIRLFDFVEATNQFVADNQIDLILTFPRKHSFLSNVFKTTNTTKLAFHSHVPIAAINV</sequence>
<dbReference type="SUPFAM" id="SSF52402">
    <property type="entry name" value="Adenine nucleotide alpha hydrolases-like"/>
    <property type="match status" value="2"/>
</dbReference>
<dbReference type="PANTHER" id="PTHR46268:SF6">
    <property type="entry name" value="UNIVERSAL STRESS PROTEIN UP12"/>
    <property type="match status" value="1"/>
</dbReference>
<dbReference type="InterPro" id="IPR006016">
    <property type="entry name" value="UspA"/>
</dbReference>
<dbReference type="PRINTS" id="PR01438">
    <property type="entry name" value="UNVRSLSTRESS"/>
</dbReference>
<dbReference type="EMBL" id="BMJC01000001">
    <property type="protein sequence ID" value="GGA91694.1"/>
    <property type="molecule type" value="Genomic_DNA"/>
</dbReference>